<keyword evidence="3" id="KW-1185">Reference proteome</keyword>
<reference evidence="2 3" key="1">
    <citation type="submission" date="2020-03" db="EMBL/GenBank/DDBJ databases">
        <title>Whole genome shotgun sequence of Phytohabitans rumicis NBRC 108638.</title>
        <authorList>
            <person name="Komaki H."/>
            <person name="Tamura T."/>
        </authorList>
    </citation>
    <scope>NUCLEOTIDE SEQUENCE [LARGE SCALE GENOMIC DNA]</scope>
    <source>
        <strain evidence="2 3">NBRC 108638</strain>
    </source>
</reference>
<dbReference type="Proteomes" id="UP000482960">
    <property type="component" value="Unassembled WGS sequence"/>
</dbReference>
<feature type="compositionally biased region" description="Basic and acidic residues" evidence="1">
    <location>
        <begin position="39"/>
        <end position="51"/>
    </location>
</feature>
<proteinExistence type="predicted"/>
<feature type="compositionally biased region" description="Basic and acidic residues" evidence="1">
    <location>
        <begin position="71"/>
        <end position="82"/>
    </location>
</feature>
<dbReference type="AlphaFoldDB" id="A0A6V8L219"/>
<evidence type="ECO:0000313" key="2">
    <source>
        <dbReference type="EMBL" id="GFJ91333.1"/>
    </source>
</evidence>
<protein>
    <submittedName>
        <fullName evidence="2">Uncharacterized protein</fullName>
    </submittedName>
</protein>
<accession>A0A6V8L219</accession>
<evidence type="ECO:0000313" key="3">
    <source>
        <dbReference type="Proteomes" id="UP000482960"/>
    </source>
</evidence>
<organism evidence="2 3">
    <name type="scientific">Phytohabitans rumicis</name>
    <dbReference type="NCBI Taxonomy" id="1076125"/>
    <lineage>
        <taxon>Bacteria</taxon>
        <taxon>Bacillati</taxon>
        <taxon>Actinomycetota</taxon>
        <taxon>Actinomycetes</taxon>
        <taxon>Micromonosporales</taxon>
        <taxon>Micromonosporaceae</taxon>
    </lineage>
</organism>
<comment type="caution">
    <text evidence="2">The sequence shown here is derived from an EMBL/GenBank/DDBJ whole genome shotgun (WGS) entry which is preliminary data.</text>
</comment>
<reference evidence="2 3" key="2">
    <citation type="submission" date="2020-03" db="EMBL/GenBank/DDBJ databases">
        <authorList>
            <person name="Ichikawa N."/>
            <person name="Kimura A."/>
            <person name="Kitahashi Y."/>
            <person name="Uohara A."/>
        </authorList>
    </citation>
    <scope>NUCLEOTIDE SEQUENCE [LARGE SCALE GENOMIC DNA]</scope>
    <source>
        <strain evidence="2 3">NBRC 108638</strain>
    </source>
</reference>
<feature type="region of interest" description="Disordered" evidence="1">
    <location>
        <begin position="36"/>
        <end position="82"/>
    </location>
</feature>
<dbReference type="EMBL" id="BLPG01000001">
    <property type="protein sequence ID" value="GFJ91333.1"/>
    <property type="molecule type" value="Genomic_DNA"/>
</dbReference>
<sequence length="82" mass="8814">MPILEVLQFLLVRVEGELGAHALLLDLPVLTEVCPAGNAHKEQHDGERSESEPAPQPTHEEVPSSGQGHGAENHRGFDCSTP</sequence>
<name>A0A6V8L219_9ACTN</name>
<evidence type="ECO:0000256" key="1">
    <source>
        <dbReference type="SAM" id="MobiDB-lite"/>
    </source>
</evidence>
<gene>
    <name evidence="2" type="ORF">Prum_049750</name>
</gene>